<evidence type="ECO:0000256" key="1">
    <source>
        <dbReference type="SAM" id="MobiDB-lite"/>
    </source>
</evidence>
<feature type="compositionally biased region" description="Basic residues" evidence="1">
    <location>
        <begin position="117"/>
        <end position="129"/>
    </location>
</feature>
<gene>
    <name evidence="2" type="ORF">RHTO0S_19e00892g</name>
</gene>
<dbReference type="PANTHER" id="PTHR12834:SF12">
    <property type="entry name" value="SIGNAL RECOGNITION PARTICLE 9 KDA PROTEIN"/>
    <property type="match status" value="1"/>
</dbReference>
<dbReference type="GO" id="GO:0008312">
    <property type="term" value="F:7S RNA binding"/>
    <property type="evidence" value="ECO:0007669"/>
    <property type="project" value="InterPro"/>
</dbReference>
<dbReference type="Gene3D" id="3.30.720.10">
    <property type="entry name" value="Signal recognition particle alu RNA binding heterodimer, srp9/1"/>
    <property type="match status" value="1"/>
</dbReference>
<dbReference type="EMBL" id="LK052954">
    <property type="protein sequence ID" value="CDR48620.1"/>
    <property type="molecule type" value="Genomic_DNA"/>
</dbReference>
<dbReference type="InterPro" id="IPR039914">
    <property type="entry name" value="SRP9-like"/>
</dbReference>
<dbReference type="GO" id="GO:0006614">
    <property type="term" value="P:SRP-dependent cotranslational protein targeting to membrane"/>
    <property type="evidence" value="ECO:0007669"/>
    <property type="project" value="InterPro"/>
</dbReference>
<accession>A0A061BFA0</accession>
<sequence>MLYRDFDRFKQACEELYARSGPRTRTCIRWRADVGLLVMRLTDDVQTLTFKTRSKSFLNRFDSLNVTLLRKYHNRGRPLAHAQLDAPGPSERTLLDPSASSSAGDGPKGEVDGASARTKRKKGKKKQGK</sequence>
<dbReference type="OrthoDB" id="360923at2759"/>
<dbReference type="InterPro" id="IPR009018">
    <property type="entry name" value="Signal_recog_particle_SRP9/14"/>
</dbReference>
<dbReference type="PANTHER" id="PTHR12834">
    <property type="entry name" value="SIGNAL RECOGNITION PARTICLE 9 KDA PROTEIN"/>
    <property type="match status" value="1"/>
</dbReference>
<evidence type="ECO:0000313" key="2">
    <source>
        <dbReference type="EMBL" id="CDR48620.1"/>
    </source>
</evidence>
<reference evidence="2" key="1">
    <citation type="journal article" date="2014" name="Genome Announc.">
        <title>Draft genome sequence of Rhodosporidium toruloides CECT1137, an oleaginous yeast of biotechnological interest.</title>
        <authorList>
            <person name="Morin N."/>
            <person name="Calcas X."/>
            <person name="Devillers H."/>
            <person name="Durrens P."/>
            <person name="Sherman D.J."/>
            <person name="Nicaud J.-M."/>
            <person name="Neuveglise C."/>
        </authorList>
    </citation>
    <scope>NUCLEOTIDE SEQUENCE</scope>
    <source>
        <strain evidence="2">CECT1137</strain>
    </source>
</reference>
<protein>
    <submittedName>
        <fullName evidence="2">RHTO0S19e00892g1_1</fullName>
    </submittedName>
</protein>
<dbReference type="AlphaFoldDB" id="A0A061BFA0"/>
<proteinExistence type="predicted"/>
<organism evidence="2">
    <name type="scientific">Rhodotorula toruloides</name>
    <name type="common">Yeast</name>
    <name type="synonym">Rhodosporidium toruloides</name>
    <dbReference type="NCBI Taxonomy" id="5286"/>
    <lineage>
        <taxon>Eukaryota</taxon>
        <taxon>Fungi</taxon>
        <taxon>Dikarya</taxon>
        <taxon>Basidiomycota</taxon>
        <taxon>Pucciniomycotina</taxon>
        <taxon>Microbotryomycetes</taxon>
        <taxon>Sporidiobolales</taxon>
        <taxon>Sporidiobolaceae</taxon>
        <taxon>Rhodotorula</taxon>
    </lineage>
</organism>
<feature type="region of interest" description="Disordered" evidence="1">
    <location>
        <begin position="80"/>
        <end position="129"/>
    </location>
</feature>
<dbReference type="GO" id="GO:0005786">
    <property type="term" value="C:signal recognition particle, endoplasmic reticulum targeting"/>
    <property type="evidence" value="ECO:0007669"/>
    <property type="project" value="TreeGrafter"/>
</dbReference>
<dbReference type="SUPFAM" id="SSF54762">
    <property type="entry name" value="Signal recognition particle alu RNA binding heterodimer, SRP9/14"/>
    <property type="match status" value="1"/>
</dbReference>
<name>A0A061BFA0_RHOTO</name>